<dbReference type="Proteomes" id="UP000218811">
    <property type="component" value="Unassembled WGS sequence"/>
</dbReference>
<dbReference type="OrthoDB" id="4851849at2759"/>
<evidence type="ECO:0000313" key="1">
    <source>
        <dbReference type="EMBL" id="PCH40891.1"/>
    </source>
</evidence>
<keyword evidence="2" id="KW-1185">Reference proteome</keyword>
<evidence type="ECO:0000313" key="2">
    <source>
        <dbReference type="Proteomes" id="UP000218811"/>
    </source>
</evidence>
<sequence length="209" mass="24144">MGKIVTPWPAHERDCYKLCLLIFAGSRPPNCLYQWITFGFCTLVNYSEELELANMYRHLFDQCTFQQLASAYASTTLLALFDHVGFQLEPKRLTHLEDVLSTPQSEVKSVWHLKRYVLCMEKLKLDSSVAIDYGFGNCQSPEETLELNELYRNLFQAQGITSFDPIRLHHAAMTGKTFEYVSKLTEFSNRQKRLFRRLLKNPHPSPAAA</sequence>
<reference evidence="1 2" key="1">
    <citation type="journal article" date="2012" name="Science">
        <title>The Paleozoic origin of enzymatic lignin decomposition reconstructed from 31 fungal genomes.</title>
        <authorList>
            <person name="Floudas D."/>
            <person name="Binder M."/>
            <person name="Riley R."/>
            <person name="Barry K."/>
            <person name="Blanchette R.A."/>
            <person name="Henrissat B."/>
            <person name="Martinez A.T."/>
            <person name="Otillar R."/>
            <person name="Spatafora J.W."/>
            <person name="Yadav J.S."/>
            <person name="Aerts A."/>
            <person name="Benoit I."/>
            <person name="Boyd A."/>
            <person name="Carlson A."/>
            <person name="Copeland A."/>
            <person name="Coutinho P.M."/>
            <person name="de Vries R.P."/>
            <person name="Ferreira P."/>
            <person name="Findley K."/>
            <person name="Foster B."/>
            <person name="Gaskell J."/>
            <person name="Glotzer D."/>
            <person name="Gorecki P."/>
            <person name="Heitman J."/>
            <person name="Hesse C."/>
            <person name="Hori C."/>
            <person name="Igarashi K."/>
            <person name="Jurgens J.A."/>
            <person name="Kallen N."/>
            <person name="Kersten P."/>
            <person name="Kohler A."/>
            <person name="Kuees U."/>
            <person name="Kumar T.K.A."/>
            <person name="Kuo A."/>
            <person name="LaButti K."/>
            <person name="Larrondo L.F."/>
            <person name="Lindquist E."/>
            <person name="Ling A."/>
            <person name="Lombard V."/>
            <person name="Lucas S."/>
            <person name="Lundell T."/>
            <person name="Martin R."/>
            <person name="McLaughlin D.J."/>
            <person name="Morgenstern I."/>
            <person name="Morin E."/>
            <person name="Murat C."/>
            <person name="Nagy L.G."/>
            <person name="Nolan M."/>
            <person name="Ohm R.A."/>
            <person name="Patyshakuliyeva A."/>
            <person name="Rokas A."/>
            <person name="Ruiz-Duenas F.J."/>
            <person name="Sabat G."/>
            <person name="Salamov A."/>
            <person name="Samejima M."/>
            <person name="Schmutz J."/>
            <person name="Slot J.C."/>
            <person name="St John F."/>
            <person name="Stenlid J."/>
            <person name="Sun H."/>
            <person name="Sun S."/>
            <person name="Syed K."/>
            <person name="Tsang A."/>
            <person name="Wiebenga A."/>
            <person name="Young D."/>
            <person name="Pisabarro A."/>
            <person name="Eastwood D.C."/>
            <person name="Martin F."/>
            <person name="Cullen D."/>
            <person name="Grigoriev I.V."/>
            <person name="Hibbett D.S."/>
        </authorList>
    </citation>
    <scope>NUCLEOTIDE SEQUENCE [LARGE SCALE GENOMIC DNA]</scope>
    <source>
        <strain evidence="1 2">MD-104</strain>
    </source>
</reference>
<organism evidence="1 2">
    <name type="scientific">Wolfiporia cocos (strain MD-104)</name>
    <name type="common">Brown rot fungus</name>
    <dbReference type="NCBI Taxonomy" id="742152"/>
    <lineage>
        <taxon>Eukaryota</taxon>
        <taxon>Fungi</taxon>
        <taxon>Dikarya</taxon>
        <taxon>Basidiomycota</taxon>
        <taxon>Agaricomycotina</taxon>
        <taxon>Agaricomycetes</taxon>
        <taxon>Polyporales</taxon>
        <taxon>Phaeolaceae</taxon>
        <taxon>Wolfiporia</taxon>
    </lineage>
</organism>
<gene>
    <name evidence="1" type="ORF">WOLCODRAFT_70974</name>
</gene>
<proteinExistence type="predicted"/>
<accession>A0A2H3JG58</accession>
<dbReference type="EMBL" id="KB468113">
    <property type="protein sequence ID" value="PCH40891.1"/>
    <property type="molecule type" value="Genomic_DNA"/>
</dbReference>
<name>A0A2H3JG58_WOLCO</name>
<dbReference type="STRING" id="742152.A0A2H3JG58"/>
<protein>
    <submittedName>
        <fullName evidence="1">Uncharacterized protein</fullName>
    </submittedName>
</protein>
<dbReference type="OMA" id="RFCHELY"/>
<dbReference type="AlphaFoldDB" id="A0A2H3JG58"/>